<dbReference type="EMBL" id="CP001861">
    <property type="protein sequence ID" value="ADB62810.1"/>
    <property type="molecule type" value="Genomic_DNA"/>
</dbReference>
<dbReference type="Pfam" id="PF26271">
    <property type="entry name" value="DUF8073_M"/>
    <property type="match status" value="1"/>
</dbReference>
<evidence type="ECO:0000259" key="4">
    <source>
        <dbReference type="Pfam" id="PF26272"/>
    </source>
</evidence>
<dbReference type="Proteomes" id="UP000001903">
    <property type="component" value="Plasmid pHTUR01"/>
</dbReference>
<dbReference type="HOGENOM" id="CLU_745156_0_0_2"/>
<feature type="compositionally biased region" description="Polar residues" evidence="1">
    <location>
        <begin position="221"/>
        <end position="231"/>
    </location>
</feature>
<feature type="region of interest" description="Disordered" evidence="1">
    <location>
        <begin position="88"/>
        <end position="112"/>
    </location>
</feature>
<feature type="compositionally biased region" description="Polar residues" evidence="1">
    <location>
        <begin position="91"/>
        <end position="110"/>
    </location>
</feature>
<accession>D2S0B3</accession>
<reference evidence="5 6" key="1">
    <citation type="journal article" date="2010" name="Stand. Genomic Sci.">
        <title>Complete genome sequence of Haloterrigena turkmenica type strain (4k).</title>
        <authorList>
            <person name="Saunders E."/>
            <person name="Tindall B.J."/>
            <person name="Fahnrich R."/>
            <person name="Lapidus A."/>
            <person name="Copeland A."/>
            <person name="Del Rio T.G."/>
            <person name="Lucas S."/>
            <person name="Chen F."/>
            <person name="Tice H."/>
            <person name="Cheng J.F."/>
            <person name="Han C."/>
            <person name="Detter J.C."/>
            <person name="Bruce D."/>
            <person name="Goodwin L."/>
            <person name="Chain P."/>
            <person name="Pitluck S."/>
            <person name="Pati A."/>
            <person name="Ivanova N."/>
            <person name="Mavromatis K."/>
            <person name="Chen A."/>
            <person name="Palaniappan K."/>
            <person name="Land M."/>
            <person name="Hauser L."/>
            <person name="Chang Y.J."/>
            <person name="Jeffries C.D."/>
            <person name="Brettin T."/>
            <person name="Rohde M."/>
            <person name="Goker M."/>
            <person name="Bristow J."/>
            <person name="Eisen J.A."/>
            <person name="Markowitz V."/>
            <person name="Hugenholtz P."/>
            <person name="Klenk H.P."/>
            <person name="Kyrpides N.C."/>
        </authorList>
    </citation>
    <scope>NUCLEOTIDE SEQUENCE [LARGE SCALE GENOMIC DNA]</scope>
    <source>
        <strain evidence="6">ATCC 51198 / DSM 5511 / JCM 9101 / NCIMB 13204 / VKM B-1734 / 4k</strain>
    </source>
</reference>
<keyword evidence="6" id="KW-1185">Reference proteome</keyword>
<dbReference type="InterPro" id="IPR058811">
    <property type="entry name" value="DUF8073_N"/>
</dbReference>
<dbReference type="GeneID" id="8744583"/>
<feature type="domain" description="DUF8073" evidence="2">
    <location>
        <begin position="303"/>
        <end position="365"/>
    </location>
</feature>
<dbReference type="AlphaFoldDB" id="D2S0B3"/>
<keyword evidence="5" id="KW-0614">Plasmid</keyword>
<feature type="domain" description="DUF8073" evidence="4">
    <location>
        <begin position="4"/>
        <end position="98"/>
    </location>
</feature>
<sequence length="371" mass="40151">MVVSDAFGELTELLEHLETDEAEVKNIEIDEETIGERDEITARLTVGVPVLAGVELRDGVSIRAENFDLEDQYMDIELVVSVSVEEARNGYGSSPTDVGTSSELTGSSTVPAYKDPDALRAVYEEYDTFPEMTEALGADVTSETVRRYMVEYDIHDPNDTRQIHKHTSPDQNERDLSGGDSAGEEESSESNGTPLETVGDESTVTFDADPSKDSTEAGISVTATSERSPTIETDESDTPPVTGEDDYVENGHGDASENGDGEAATTDIGDTSVAELLTESTSEDGDNSLIADGFGIPKDLTVDELTTIVNESTTIYEVKTRLDVNQNHARRLLKETALIDLVTQRIGAEQISVTPREVRRRIDSSSSATPN</sequence>
<evidence type="ECO:0000256" key="1">
    <source>
        <dbReference type="SAM" id="MobiDB-lite"/>
    </source>
</evidence>
<evidence type="ECO:0000259" key="3">
    <source>
        <dbReference type="Pfam" id="PF26271"/>
    </source>
</evidence>
<name>D2S0B3_HALTV</name>
<dbReference type="Pfam" id="PF26270">
    <property type="entry name" value="DUF8073_C"/>
    <property type="match status" value="1"/>
</dbReference>
<evidence type="ECO:0000313" key="5">
    <source>
        <dbReference type="EMBL" id="ADB62810.1"/>
    </source>
</evidence>
<dbReference type="RefSeq" id="WP_012945054.1">
    <property type="nucleotide sequence ID" value="NC_013744.1"/>
</dbReference>
<dbReference type="InterPro" id="IPR058809">
    <property type="entry name" value="DUF8073_M"/>
</dbReference>
<dbReference type="KEGG" id="htu:Htur_3955"/>
<feature type="compositionally biased region" description="Basic and acidic residues" evidence="1">
    <location>
        <begin position="156"/>
        <end position="177"/>
    </location>
</feature>
<evidence type="ECO:0000259" key="2">
    <source>
        <dbReference type="Pfam" id="PF26270"/>
    </source>
</evidence>
<dbReference type="Pfam" id="PF26272">
    <property type="entry name" value="DUF8073_N"/>
    <property type="match status" value="1"/>
</dbReference>
<feature type="region of interest" description="Disordered" evidence="1">
    <location>
        <begin position="156"/>
        <end position="266"/>
    </location>
</feature>
<proteinExistence type="predicted"/>
<evidence type="ECO:0000313" key="6">
    <source>
        <dbReference type="Proteomes" id="UP000001903"/>
    </source>
</evidence>
<dbReference type="OrthoDB" id="238089at2157"/>
<feature type="compositionally biased region" description="Acidic residues" evidence="1">
    <location>
        <begin position="232"/>
        <end position="248"/>
    </location>
</feature>
<geneLocation type="plasmid" evidence="5 6">
    <name>pHTUR01</name>
</geneLocation>
<protein>
    <submittedName>
        <fullName evidence="5">Uncharacterized protein</fullName>
    </submittedName>
</protein>
<feature type="domain" description="DUF8073" evidence="3">
    <location>
        <begin position="113"/>
        <end position="153"/>
    </location>
</feature>
<gene>
    <name evidence="5" type="ordered locus">Htur_3955</name>
</gene>
<organism evidence="5 6">
    <name type="scientific">Haloterrigena turkmenica (strain ATCC 51198 / DSM 5511 / JCM 9101 / NCIMB 13204 / VKM B-1734 / 4k)</name>
    <name type="common">Halococcus turkmenicus</name>
    <dbReference type="NCBI Taxonomy" id="543526"/>
    <lineage>
        <taxon>Archaea</taxon>
        <taxon>Methanobacteriati</taxon>
        <taxon>Methanobacteriota</taxon>
        <taxon>Stenosarchaea group</taxon>
        <taxon>Halobacteria</taxon>
        <taxon>Halobacteriales</taxon>
        <taxon>Natrialbaceae</taxon>
        <taxon>Haloterrigena</taxon>
    </lineage>
</organism>
<dbReference type="InterPro" id="IPR058810">
    <property type="entry name" value="DUF8073_C"/>
</dbReference>